<evidence type="ECO:0000256" key="1">
    <source>
        <dbReference type="SAM" id="Phobius"/>
    </source>
</evidence>
<feature type="domain" description="Ice-binding protein C-terminal" evidence="3">
    <location>
        <begin position="239"/>
        <end position="262"/>
    </location>
</feature>
<evidence type="ECO:0000313" key="4">
    <source>
        <dbReference type="EMBL" id="APW61312.1"/>
    </source>
</evidence>
<dbReference type="STRING" id="1387353.BSF38_02826"/>
<dbReference type="AlphaFoldDB" id="A0A1U7CQV4"/>
<evidence type="ECO:0000259" key="3">
    <source>
        <dbReference type="Pfam" id="PF07589"/>
    </source>
</evidence>
<protein>
    <recommendedName>
        <fullName evidence="3">Ice-binding protein C-terminal domain-containing protein</fullName>
    </recommendedName>
</protein>
<keyword evidence="2" id="KW-0732">Signal</keyword>
<evidence type="ECO:0000313" key="5">
    <source>
        <dbReference type="Proteomes" id="UP000186309"/>
    </source>
</evidence>
<name>A0A1U7CQV4_9BACT</name>
<organism evidence="4 5">
    <name type="scientific">Paludisphaera borealis</name>
    <dbReference type="NCBI Taxonomy" id="1387353"/>
    <lineage>
        <taxon>Bacteria</taxon>
        <taxon>Pseudomonadati</taxon>
        <taxon>Planctomycetota</taxon>
        <taxon>Planctomycetia</taxon>
        <taxon>Isosphaerales</taxon>
        <taxon>Isosphaeraceae</taxon>
        <taxon>Paludisphaera</taxon>
    </lineage>
</organism>
<dbReference type="Pfam" id="PF14717">
    <property type="entry name" value="DUF4465"/>
    <property type="match status" value="1"/>
</dbReference>
<dbReference type="Gene3D" id="2.60.120.1350">
    <property type="entry name" value="Protein of unknown function DUF4465"/>
    <property type="match status" value="1"/>
</dbReference>
<dbReference type="Pfam" id="PF07589">
    <property type="entry name" value="PEP-CTERM"/>
    <property type="match status" value="1"/>
</dbReference>
<feature type="chain" id="PRO_5012120560" description="Ice-binding protein C-terminal domain-containing protein" evidence="2">
    <location>
        <begin position="23"/>
        <end position="269"/>
    </location>
</feature>
<feature type="transmembrane region" description="Helical" evidence="1">
    <location>
        <begin position="243"/>
        <end position="260"/>
    </location>
</feature>
<evidence type="ECO:0000256" key="2">
    <source>
        <dbReference type="SAM" id="SignalP"/>
    </source>
</evidence>
<dbReference type="OrthoDB" id="8562952at2"/>
<dbReference type="InterPro" id="IPR013424">
    <property type="entry name" value="Ice-binding_C"/>
</dbReference>
<reference evidence="5" key="1">
    <citation type="submission" date="2016-12" db="EMBL/GenBank/DDBJ databases">
        <title>Comparative genomics of four Isosphaeraceae planctomycetes: a common pool of plasmids and glycoside hydrolase genes.</title>
        <authorList>
            <person name="Ivanova A."/>
        </authorList>
    </citation>
    <scope>NUCLEOTIDE SEQUENCE [LARGE SCALE GENOMIC DNA]</scope>
    <source>
        <strain evidence="5">PX4</strain>
    </source>
</reference>
<dbReference type="Proteomes" id="UP000186309">
    <property type="component" value="Chromosome"/>
</dbReference>
<keyword evidence="1" id="KW-0812">Transmembrane</keyword>
<keyword evidence="5" id="KW-1185">Reference proteome</keyword>
<dbReference type="RefSeq" id="WP_145952120.1">
    <property type="nucleotide sequence ID" value="NZ_CP019082.1"/>
</dbReference>
<sequence>MRFANVPALALILATASAAAHADVVTTTTFESVSIPAAGYVSNAPPGFTIDGNFFNNSYNATWGTWSGWAISNQTAPTPAEIASKPNYAFQYSASPGKGADGSSNYAVAFGGSYINVSPGQSVYSMDVTNTTYDYLSMSKGDQFSKKFGAGDFFTLSIVGHDELNGAGATTGQIDFQLADFLGSNHYIVNTWDTVDLTSLGSARSLTFSLSSSDNGVWGMNTPAYFALDNFRTFVASAAVPEPASLAMAAVGFAAVAVLARRGRKRTAG</sequence>
<dbReference type="InterPro" id="IPR027828">
    <property type="entry name" value="DUF4465"/>
</dbReference>
<feature type="signal peptide" evidence="2">
    <location>
        <begin position="1"/>
        <end position="22"/>
    </location>
</feature>
<proteinExistence type="predicted"/>
<keyword evidence="1" id="KW-1133">Transmembrane helix</keyword>
<dbReference type="EMBL" id="CP019082">
    <property type="protein sequence ID" value="APW61312.1"/>
    <property type="molecule type" value="Genomic_DNA"/>
</dbReference>
<dbReference type="KEGG" id="pbor:BSF38_02826"/>
<gene>
    <name evidence="4" type="ORF">BSF38_02826</name>
</gene>
<keyword evidence="1" id="KW-0472">Membrane</keyword>
<accession>A0A1U7CQV4</accession>